<name>A0A934IHJ9_9RHOB</name>
<accession>A0A934IHJ9</accession>
<dbReference type="InterPro" id="IPR052186">
    <property type="entry name" value="Hydantoin_racemase-like"/>
</dbReference>
<dbReference type="RefSeq" id="WP_198915160.1">
    <property type="nucleotide sequence ID" value="NZ_JAEKPD010000002.1"/>
</dbReference>
<dbReference type="Pfam" id="PF01177">
    <property type="entry name" value="Asp_Glu_race"/>
    <property type="match status" value="1"/>
</dbReference>
<comment type="similarity">
    <text evidence="1">Belongs to the HyuE racemase family.</text>
</comment>
<evidence type="ECO:0000313" key="2">
    <source>
        <dbReference type="EMBL" id="MBJ3761999.1"/>
    </source>
</evidence>
<dbReference type="InterPro" id="IPR015942">
    <property type="entry name" value="Asp/Glu/hydantoin_racemase"/>
</dbReference>
<dbReference type="EMBL" id="JAEKPD010000002">
    <property type="protein sequence ID" value="MBJ3761999.1"/>
    <property type="molecule type" value="Genomic_DNA"/>
</dbReference>
<evidence type="ECO:0000256" key="1">
    <source>
        <dbReference type="ARBA" id="ARBA00038414"/>
    </source>
</evidence>
<dbReference type="PANTHER" id="PTHR28047">
    <property type="entry name" value="PROTEIN DCG1"/>
    <property type="match status" value="1"/>
</dbReference>
<dbReference type="GO" id="GO:0047661">
    <property type="term" value="F:amino-acid racemase activity"/>
    <property type="evidence" value="ECO:0007669"/>
    <property type="project" value="InterPro"/>
</dbReference>
<dbReference type="InterPro" id="IPR053714">
    <property type="entry name" value="Iso_Racemase_Enz_sf"/>
</dbReference>
<evidence type="ECO:0000313" key="3">
    <source>
        <dbReference type="Proteomes" id="UP000642488"/>
    </source>
</evidence>
<gene>
    <name evidence="2" type="ORF">ILP92_04465</name>
</gene>
<organism evidence="2 3">
    <name type="scientific">Palleronia pontilimi</name>
    <dbReference type="NCBI Taxonomy" id="1964209"/>
    <lineage>
        <taxon>Bacteria</taxon>
        <taxon>Pseudomonadati</taxon>
        <taxon>Pseudomonadota</taxon>
        <taxon>Alphaproteobacteria</taxon>
        <taxon>Rhodobacterales</taxon>
        <taxon>Roseobacteraceae</taxon>
        <taxon>Palleronia</taxon>
    </lineage>
</organism>
<keyword evidence="3" id="KW-1185">Reference proteome</keyword>
<reference evidence="2" key="1">
    <citation type="submission" date="2020-12" db="EMBL/GenBank/DDBJ databases">
        <title>Bacterial taxonomy.</title>
        <authorList>
            <person name="Pan X."/>
        </authorList>
    </citation>
    <scope>NUCLEOTIDE SEQUENCE</scope>
    <source>
        <strain evidence="2">KCTC 52957</strain>
    </source>
</reference>
<protein>
    <submittedName>
        <fullName evidence="2">Aspartate/glutamate racemase family protein</fullName>
    </submittedName>
</protein>
<dbReference type="AlphaFoldDB" id="A0A934IHJ9"/>
<comment type="caution">
    <text evidence="2">The sequence shown here is derived from an EMBL/GenBank/DDBJ whole genome shotgun (WGS) entry which is preliminary data.</text>
</comment>
<dbReference type="PANTHER" id="PTHR28047:SF5">
    <property type="entry name" value="PROTEIN DCG1"/>
    <property type="match status" value="1"/>
</dbReference>
<proteinExistence type="inferred from homology"/>
<dbReference type="Gene3D" id="3.40.50.12500">
    <property type="match status" value="1"/>
</dbReference>
<sequence>MTVIIINPNRTEAMTDAMVAMARTTAPGIAFTGWTSHDGPPAIQGREDGLAATQPLLDLADRAEASGASGIIIGCFDDTALAEVRSRASCPVMGLGQAAFVHCALRGWRFSVVTTLPVSVPILEENVAAYGYGTLLGRVRASGVPVLALETSPQDASARILDEARAAVDRDRVDAIVLGCAGMVHVTDTMRKHLPCAVIDPVESAAGSMAWLARGGLERKAAL</sequence>
<dbReference type="Proteomes" id="UP000642488">
    <property type="component" value="Unassembled WGS sequence"/>
</dbReference>